<sequence length="69" mass="8417">MHWPLGVCLRGNQRPQVAKDGRRQPDLEISARGPWRGERRRAWIARQQDPSPCQIRRRGRKRWLSWWPY</sequence>
<evidence type="ECO:0000313" key="2">
    <source>
        <dbReference type="Proteomes" id="UP000193411"/>
    </source>
</evidence>
<organism evidence="1 2">
    <name type="scientific">Catenaria anguillulae PL171</name>
    <dbReference type="NCBI Taxonomy" id="765915"/>
    <lineage>
        <taxon>Eukaryota</taxon>
        <taxon>Fungi</taxon>
        <taxon>Fungi incertae sedis</taxon>
        <taxon>Blastocladiomycota</taxon>
        <taxon>Blastocladiomycetes</taxon>
        <taxon>Blastocladiales</taxon>
        <taxon>Catenariaceae</taxon>
        <taxon>Catenaria</taxon>
    </lineage>
</organism>
<reference evidence="1 2" key="1">
    <citation type="submission" date="2016-07" db="EMBL/GenBank/DDBJ databases">
        <title>Pervasive Adenine N6-methylation of Active Genes in Fungi.</title>
        <authorList>
            <consortium name="DOE Joint Genome Institute"/>
            <person name="Mondo S.J."/>
            <person name="Dannebaum R.O."/>
            <person name="Kuo R.C."/>
            <person name="Labutti K."/>
            <person name="Haridas S."/>
            <person name="Kuo A."/>
            <person name="Salamov A."/>
            <person name="Ahrendt S.R."/>
            <person name="Lipzen A."/>
            <person name="Sullivan W."/>
            <person name="Andreopoulos W.B."/>
            <person name="Clum A."/>
            <person name="Lindquist E."/>
            <person name="Daum C."/>
            <person name="Ramamoorthy G.K."/>
            <person name="Gryganskyi A."/>
            <person name="Culley D."/>
            <person name="Magnuson J.K."/>
            <person name="James T.Y."/>
            <person name="O'Malley M.A."/>
            <person name="Stajich J.E."/>
            <person name="Spatafora J.W."/>
            <person name="Visel A."/>
            <person name="Grigoriev I.V."/>
        </authorList>
    </citation>
    <scope>NUCLEOTIDE SEQUENCE [LARGE SCALE GENOMIC DNA]</scope>
    <source>
        <strain evidence="1 2">PL171</strain>
    </source>
</reference>
<proteinExistence type="predicted"/>
<gene>
    <name evidence="1" type="ORF">BCR44DRAFT_1450039</name>
</gene>
<keyword evidence="2" id="KW-1185">Reference proteome</keyword>
<accession>A0A1Y2H6Z9</accession>
<dbReference type="Proteomes" id="UP000193411">
    <property type="component" value="Unassembled WGS sequence"/>
</dbReference>
<protein>
    <submittedName>
        <fullName evidence="1">Uncharacterized protein</fullName>
    </submittedName>
</protein>
<dbReference type="EMBL" id="MCFL01000172">
    <property type="protein sequence ID" value="ORZ29473.1"/>
    <property type="molecule type" value="Genomic_DNA"/>
</dbReference>
<comment type="caution">
    <text evidence="1">The sequence shown here is derived from an EMBL/GenBank/DDBJ whole genome shotgun (WGS) entry which is preliminary data.</text>
</comment>
<evidence type="ECO:0000313" key="1">
    <source>
        <dbReference type="EMBL" id="ORZ29473.1"/>
    </source>
</evidence>
<dbReference type="AlphaFoldDB" id="A0A1Y2H6Z9"/>
<name>A0A1Y2H6Z9_9FUNG</name>